<evidence type="ECO:0000313" key="11">
    <source>
        <dbReference type="EMBL" id="CCC93832.1"/>
    </source>
</evidence>
<protein>
    <submittedName>
        <fullName evidence="11">Putative chromatin assembly factor 1 subunit B</fullName>
    </submittedName>
</protein>
<dbReference type="PANTHER" id="PTHR13831">
    <property type="entry name" value="MEMBER OF THE HIR1 FAMILY OF WD-REPEAT PROTEINS"/>
    <property type="match status" value="1"/>
</dbReference>
<keyword evidence="4" id="KW-0677">Repeat</keyword>
<dbReference type="InterPro" id="IPR031120">
    <property type="entry name" value="HIR1-like"/>
</dbReference>
<dbReference type="Pfam" id="PF00400">
    <property type="entry name" value="WD40"/>
    <property type="match status" value="1"/>
</dbReference>
<accession>G0UWR5</accession>
<evidence type="ECO:0000256" key="5">
    <source>
        <dbReference type="ARBA" id="ARBA00022853"/>
    </source>
</evidence>
<evidence type="ECO:0000256" key="2">
    <source>
        <dbReference type="ARBA" id="ARBA00007306"/>
    </source>
</evidence>
<feature type="repeat" description="WD" evidence="8">
    <location>
        <begin position="43"/>
        <end position="70"/>
    </location>
</feature>
<comment type="subcellular location">
    <subcellularLocation>
        <location evidence="1">Nucleus</location>
    </subcellularLocation>
</comment>
<dbReference type="PROSITE" id="PS00678">
    <property type="entry name" value="WD_REPEATS_1"/>
    <property type="match status" value="1"/>
</dbReference>
<dbReference type="GO" id="GO:0000785">
    <property type="term" value="C:chromatin"/>
    <property type="evidence" value="ECO:0007669"/>
    <property type="project" value="TreeGrafter"/>
</dbReference>
<feature type="region of interest" description="Disordered" evidence="9">
    <location>
        <begin position="483"/>
        <end position="531"/>
    </location>
</feature>
<keyword evidence="3 8" id="KW-0853">WD repeat</keyword>
<dbReference type="InterPro" id="IPR036322">
    <property type="entry name" value="WD40_repeat_dom_sf"/>
</dbReference>
<dbReference type="PANTHER" id="PTHR13831:SF0">
    <property type="entry name" value="PROTEIN HIRA"/>
    <property type="match status" value="1"/>
</dbReference>
<dbReference type="GO" id="GO:0006351">
    <property type="term" value="P:DNA-templated transcription"/>
    <property type="evidence" value="ECO:0007669"/>
    <property type="project" value="InterPro"/>
</dbReference>
<dbReference type="PROSITE" id="PS50082">
    <property type="entry name" value="WD_REPEATS_2"/>
    <property type="match status" value="2"/>
</dbReference>
<feature type="domain" description="CAF1B/HIR1 beta-propeller" evidence="10">
    <location>
        <begin position="44"/>
        <end position="270"/>
    </location>
</feature>
<dbReference type="SUPFAM" id="SSF50978">
    <property type="entry name" value="WD40 repeat-like"/>
    <property type="match status" value="1"/>
</dbReference>
<keyword evidence="5" id="KW-0156">Chromatin regulator</keyword>
<dbReference type="GO" id="GO:0005634">
    <property type="term" value="C:nucleus"/>
    <property type="evidence" value="ECO:0007669"/>
    <property type="project" value="UniProtKB-SubCell"/>
</dbReference>
<dbReference type="InterPro" id="IPR001680">
    <property type="entry name" value="WD40_rpt"/>
</dbReference>
<evidence type="ECO:0000256" key="4">
    <source>
        <dbReference type="ARBA" id="ARBA00022737"/>
    </source>
</evidence>
<dbReference type="GO" id="GO:0031491">
    <property type="term" value="F:nucleosome binding"/>
    <property type="evidence" value="ECO:0007669"/>
    <property type="project" value="TreeGrafter"/>
</dbReference>
<dbReference type="InterPro" id="IPR055410">
    <property type="entry name" value="Beta-prop_CAF1B_HIR1"/>
</dbReference>
<organism evidence="11">
    <name type="scientific">Trypanosoma congolense (strain IL3000)</name>
    <dbReference type="NCBI Taxonomy" id="1068625"/>
    <lineage>
        <taxon>Eukaryota</taxon>
        <taxon>Discoba</taxon>
        <taxon>Euglenozoa</taxon>
        <taxon>Kinetoplastea</taxon>
        <taxon>Metakinetoplastina</taxon>
        <taxon>Trypanosomatida</taxon>
        <taxon>Trypanosomatidae</taxon>
        <taxon>Trypanosoma</taxon>
        <taxon>Nannomonas</taxon>
    </lineage>
</organism>
<dbReference type="AlphaFoldDB" id="G0UWR5"/>
<feature type="compositionally biased region" description="Low complexity" evidence="9">
    <location>
        <begin position="488"/>
        <end position="505"/>
    </location>
</feature>
<dbReference type="VEuPathDB" id="TriTrypDB:TcIL3000_10_6050"/>
<dbReference type="InterPro" id="IPR015943">
    <property type="entry name" value="WD40/YVTN_repeat-like_dom_sf"/>
</dbReference>
<evidence type="ECO:0000256" key="8">
    <source>
        <dbReference type="PROSITE-ProRule" id="PRU00221"/>
    </source>
</evidence>
<keyword evidence="6" id="KW-0689">Ribosomal protein</keyword>
<evidence type="ECO:0000256" key="6">
    <source>
        <dbReference type="ARBA" id="ARBA00022980"/>
    </source>
</evidence>
<keyword evidence="6" id="KW-0687">Ribonucleoprotein</keyword>
<evidence type="ECO:0000259" key="10">
    <source>
        <dbReference type="Pfam" id="PF24105"/>
    </source>
</evidence>
<evidence type="ECO:0000256" key="3">
    <source>
        <dbReference type="ARBA" id="ARBA00022574"/>
    </source>
</evidence>
<proteinExistence type="inferred from homology"/>
<dbReference type="Gene3D" id="2.130.10.10">
    <property type="entry name" value="YVTN repeat-like/Quinoprotein amine dehydrogenase"/>
    <property type="match status" value="3"/>
</dbReference>
<dbReference type="SMART" id="SM00320">
    <property type="entry name" value="WD40"/>
    <property type="match status" value="5"/>
</dbReference>
<reference evidence="11" key="1">
    <citation type="journal article" date="2012" name="Proc. Natl. Acad. Sci. U.S.A.">
        <title>Antigenic diversity is generated by distinct evolutionary mechanisms in African trypanosome species.</title>
        <authorList>
            <person name="Jackson A.P."/>
            <person name="Berry A."/>
            <person name="Aslett M."/>
            <person name="Allison H.C."/>
            <person name="Burton P."/>
            <person name="Vavrova-Anderson J."/>
            <person name="Brown R."/>
            <person name="Browne H."/>
            <person name="Corton N."/>
            <person name="Hauser H."/>
            <person name="Gamble J."/>
            <person name="Gilderthorp R."/>
            <person name="Marcello L."/>
            <person name="McQuillan J."/>
            <person name="Otto T.D."/>
            <person name="Quail M.A."/>
            <person name="Sanders M.J."/>
            <person name="van Tonder A."/>
            <person name="Ginger M.L."/>
            <person name="Field M.C."/>
            <person name="Barry J.D."/>
            <person name="Hertz-Fowler C."/>
            <person name="Berriman M."/>
        </authorList>
    </citation>
    <scope>NUCLEOTIDE SEQUENCE</scope>
    <source>
        <strain evidence="11">IL3000</strain>
    </source>
</reference>
<dbReference type="InterPro" id="IPR019775">
    <property type="entry name" value="WD40_repeat_CS"/>
</dbReference>
<dbReference type="GO" id="GO:0005840">
    <property type="term" value="C:ribosome"/>
    <property type="evidence" value="ECO:0007669"/>
    <property type="project" value="UniProtKB-KW"/>
</dbReference>
<name>G0UWR5_TRYCI</name>
<evidence type="ECO:0000256" key="1">
    <source>
        <dbReference type="ARBA" id="ARBA00004123"/>
    </source>
</evidence>
<dbReference type="EMBL" id="HE575323">
    <property type="protein sequence ID" value="CCC93832.1"/>
    <property type="molecule type" value="Genomic_DNA"/>
</dbReference>
<sequence length="547" mass="60568">MATKTQENMNPIRVRTLELLWHWREREEEAVRFGLQSMTVEGVVSIDYSRQGDRIVTAGGDNHIRLWELNVPSIEQWLANSQSDMENCVRFICGSRTVWTPLTARWSPNGLLIASGHCDGKICIWWKEKRSEGEDEEWKDYRHLSGHVIDVHDVAFSPDCRYLLSAGGDGSVVLHDLEGSTAPVLQLQEAHTKFCRGVVWDPWMHYVVSFGGGPSLYVMQMPKLGAKRMQFVSQRKMPGDFVGELGTPTFRRMGWSPDGAILAVPYGKVPYSCKNTVGDGGGVDPTPKSDDHWKDSMVHCVYLYTRNAFDKIAARLIVRGDSEIRGVQWSPCFMEPIVKDSLRGDEEGEDELQKECGPVIRSAVGSQGRPAQMEGRSWGPSDYRMALAVWTADAVIVYTTDSESRHSDYTDLHMRTIYDVSWSSDGRYLYTASLDGYVTVISTGGSLGVAHRLPVFSQKPETILLCQMLANLWSEGEKAKLGGGMGQGASASGARSRPGGSDGAAVMHASVRKKAKVEKQQVEPPAEPSPQVISLVELSSIMGDMSN</sequence>
<dbReference type="PROSITE" id="PS50294">
    <property type="entry name" value="WD_REPEATS_REGION"/>
    <property type="match status" value="1"/>
</dbReference>
<feature type="repeat" description="WD" evidence="8">
    <location>
        <begin position="144"/>
        <end position="178"/>
    </location>
</feature>
<dbReference type="GO" id="GO:0006338">
    <property type="term" value="P:chromatin remodeling"/>
    <property type="evidence" value="ECO:0007669"/>
    <property type="project" value="TreeGrafter"/>
</dbReference>
<keyword evidence="7" id="KW-0539">Nucleus</keyword>
<gene>
    <name evidence="11" type="ORF">TCIL3000_10_6050</name>
</gene>
<dbReference type="GO" id="GO:0000417">
    <property type="term" value="C:HIR complex"/>
    <property type="evidence" value="ECO:0007669"/>
    <property type="project" value="TreeGrafter"/>
</dbReference>
<evidence type="ECO:0000256" key="9">
    <source>
        <dbReference type="SAM" id="MobiDB-lite"/>
    </source>
</evidence>
<comment type="similarity">
    <text evidence="2">Belongs to the WD repeat HIR1 family.</text>
</comment>
<evidence type="ECO:0000256" key="7">
    <source>
        <dbReference type="ARBA" id="ARBA00023242"/>
    </source>
</evidence>
<dbReference type="Pfam" id="PF24105">
    <property type="entry name" value="Beta-prop_CAF1B_HIR1"/>
    <property type="match status" value="1"/>
</dbReference>